<accession>A0ABM7SFV0</accession>
<dbReference type="EMBL" id="AP024814">
    <property type="protein sequence ID" value="BCZ16982.1"/>
    <property type="molecule type" value="Genomic_DNA"/>
</dbReference>
<sequence length="291" mass="31787">MHPIHTQDARQKYLDIAYATKSKAQKLDIYLPKVGKAPYPVIFAIHGGGFAFGDKATGEVNPQMHALKYGYAVVSTNYRLSKEATFPAAIYDLKAAVRFIKAHAKQYHLDPDKIIAWGDSAGGNLASMLGTTALHPELEDLTMGDANQTSQVQAVVDFYGPIDFKVMDAQFKQGGQPSHRKHPVNAPNSAESLYMGVAITKIPYLVEFANPTSYISKNTPPFFIMNGSKDPIVPTQQSVLFAKALQNVLGKDKVIYVQLRGAGHGGPAFENTKNLALVFAFLKKLNLAPLH</sequence>
<feature type="domain" description="BD-FAE-like" evidence="3">
    <location>
        <begin position="27"/>
        <end position="245"/>
    </location>
</feature>
<reference evidence="4 5" key="1">
    <citation type="submission" date="2021-07" db="EMBL/GenBank/DDBJ databases">
        <title>Novel Helicobacter sp. Isolated from a dog.</title>
        <authorList>
            <person name="Rimbara E."/>
            <person name="Suzuki M."/>
        </authorList>
    </citation>
    <scope>NUCLEOTIDE SEQUENCE [LARGE SCALE GENOMIC DNA]</scope>
    <source>
        <strain evidence="5">NHP19-003</strain>
    </source>
</reference>
<proteinExistence type="inferred from homology"/>
<dbReference type="SUPFAM" id="SSF53474">
    <property type="entry name" value="alpha/beta-Hydrolases"/>
    <property type="match status" value="1"/>
</dbReference>
<dbReference type="InterPro" id="IPR002168">
    <property type="entry name" value="Lipase_GDXG_HIS_AS"/>
</dbReference>
<gene>
    <name evidence="4" type="ORF">NHP190003_02640</name>
</gene>
<keyword evidence="2 4" id="KW-0378">Hydrolase</keyword>
<dbReference type="PROSITE" id="PS01173">
    <property type="entry name" value="LIPASE_GDXG_HIS"/>
    <property type="match status" value="1"/>
</dbReference>
<dbReference type="Proteomes" id="UP000826775">
    <property type="component" value="Chromosome"/>
</dbReference>
<evidence type="ECO:0000256" key="2">
    <source>
        <dbReference type="ARBA" id="ARBA00022801"/>
    </source>
</evidence>
<dbReference type="PANTHER" id="PTHR48081:SF13">
    <property type="entry name" value="ALPHA_BETA HYDROLASE"/>
    <property type="match status" value="1"/>
</dbReference>
<evidence type="ECO:0000256" key="1">
    <source>
        <dbReference type="ARBA" id="ARBA00010515"/>
    </source>
</evidence>
<dbReference type="InterPro" id="IPR029058">
    <property type="entry name" value="AB_hydrolase_fold"/>
</dbReference>
<protein>
    <submittedName>
        <fullName evidence="4">Alpha/beta hydrolase</fullName>
    </submittedName>
</protein>
<evidence type="ECO:0000313" key="4">
    <source>
        <dbReference type="EMBL" id="BCZ16982.1"/>
    </source>
</evidence>
<dbReference type="RefSeq" id="WP_260320615.1">
    <property type="nucleotide sequence ID" value="NZ_AP024814.1"/>
</dbReference>
<dbReference type="Pfam" id="PF20434">
    <property type="entry name" value="BD-FAE"/>
    <property type="match status" value="1"/>
</dbReference>
<keyword evidence="5" id="KW-1185">Reference proteome</keyword>
<evidence type="ECO:0000313" key="5">
    <source>
        <dbReference type="Proteomes" id="UP000826775"/>
    </source>
</evidence>
<dbReference type="Gene3D" id="3.40.50.1820">
    <property type="entry name" value="alpha/beta hydrolase"/>
    <property type="match status" value="1"/>
</dbReference>
<dbReference type="PANTHER" id="PTHR48081">
    <property type="entry name" value="AB HYDROLASE SUPERFAMILY PROTEIN C4A8.06C"/>
    <property type="match status" value="1"/>
</dbReference>
<name>A0ABM7SFV0_9HELI</name>
<dbReference type="InterPro" id="IPR050300">
    <property type="entry name" value="GDXG_lipolytic_enzyme"/>
</dbReference>
<comment type="similarity">
    <text evidence="1">Belongs to the 'GDXG' lipolytic enzyme family.</text>
</comment>
<dbReference type="GO" id="GO:0016787">
    <property type="term" value="F:hydrolase activity"/>
    <property type="evidence" value="ECO:0007669"/>
    <property type="project" value="UniProtKB-KW"/>
</dbReference>
<organism evidence="4 5">
    <name type="scientific">Helicobacter gastrocanis</name>
    <dbReference type="NCBI Taxonomy" id="2849641"/>
    <lineage>
        <taxon>Bacteria</taxon>
        <taxon>Pseudomonadati</taxon>
        <taxon>Campylobacterota</taxon>
        <taxon>Epsilonproteobacteria</taxon>
        <taxon>Campylobacterales</taxon>
        <taxon>Helicobacteraceae</taxon>
        <taxon>Helicobacter</taxon>
    </lineage>
</organism>
<evidence type="ECO:0000259" key="3">
    <source>
        <dbReference type="Pfam" id="PF20434"/>
    </source>
</evidence>
<dbReference type="InterPro" id="IPR049492">
    <property type="entry name" value="BD-FAE-like_dom"/>
</dbReference>